<protein>
    <submittedName>
        <fullName evidence="1">Peptidylprolyl isomerase</fullName>
    </submittedName>
</protein>
<dbReference type="CDD" id="cd22233">
    <property type="entry name" value="RHH_CopAso-like"/>
    <property type="match status" value="1"/>
</dbReference>
<dbReference type="AlphaFoldDB" id="A0AAW8LAA8"/>
<evidence type="ECO:0000313" key="2">
    <source>
        <dbReference type="Proteomes" id="UP001230065"/>
    </source>
</evidence>
<dbReference type="InterPro" id="IPR010985">
    <property type="entry name" value="Ribbon_hlx_hlx"/>
</dbReference>
<reference evidence="1" key="1">
    <citation type="submission" date="2022-06" db="EMBL/GenBank/DDBJ databases">
        <title>Draft Genome Sequences of Three Actinomyces oris Strains, Isolated from Healthy Human Feces.</title>
        <authorList>
            <person name="Ye Y."/>
            <person name="Liu C."/>
            <person name="Zhao J."/>
            <person name="Xu J."/>
            <person name="Huang H."/>
            <person name="Wang B."/>
            <person name="Wei J."/>
            <person name="Jing X."/>
        </authorList>
    </citation>
    <scope>NUCLEOTIDE SEQUENCE</scope>
    <source>
        <strain evidence="1">CNGBCC1803727</strain>
    </source>
</reference>
<dbReference type="EMBL" id="JAMZMF010000020">
    <property type="protein sequence ID" value="MDR0178639.1"/>
    <property type="molecule type" value="Genomic_DNA"/>
</dbReference>
<name>A0AAW8LAA8_9ACTO</name>
<dbReference type="GO" id="GO:0016853">
    <property type="term" value="F:isomerase activity"/>
    <property type="evidence" value="ECO:0007669"/>
    <property type="project" value="UniProtKB-KW"/>
</dbReference>
<organism evidence="1 2">
    <name type="scientific">Actinomyces oris</name>
    <dbReference type="NCBI Taxonomy" id="544580"/>
    <lineage>
        <taxon>Bacteria</taxon>
        <taxon>Bacillati</taxon>
        <taxon>Actinomycetota</taxon>
        <taxon>Actinomycetes</taxon>
        <taxon>Actinomycetales</taxon>
        <taxon>Actinomycetaceae</taxon>
        <taxon>Actinomyces</taxon>
    </lineage>
</organism>
<dbReference type="Proteomes" id="UP001230065">
    <property type="component" value="Unassembled WGS sequence"/>
</dbReference>
<gene>
    <name evidence="1" type="ORF">RF687_11850</name>
</gene>
<evidence type="ECO:0000313" key="1">
    <source>
        <dbReference type="EMBL" id="MDR0178639.1"/>
    </source>
</evidence>
<dbReference type="GO" id="GO:0006355">
    <property type="term" value="P:regulation of DNA-templated transcription"/>
    <property type="evidence" value="ECO:0007669"/>
    <property type="project" value="InterPro"/>
</dbReference>
<accession>A0AAW8LAA8</accession>
<dbReference type="RefSeq" id="WP_308680429.1">
    <property type="nucleotide sequence ID" value="NZ_JAMZMF010000020.1"/>
</dbReference>
<keyword evidence="1" id="KW-0413">Isomerase</keyword>
<dbReference type="SUPFAM" id="SSF47598">
    <property type="entry name" value="Ribbon-helix-helix"/>
    <property type="match status" value="1"/>
</dbReference>
<sequence length="112" mass="12578">MADWIVEFTPRAEKAVKRLDRSVRKPVAGTYAVNMSTAVLSVRLPEDLKRRLDDLGSQTGRSATFYVREAVESYIDDLEYAYALKAEAEAVRRGEIKTRRLDEITAALGLDA</sequence>
<comment type="caution">
    <text evidence="1">The sequence shown here is derived from an EMBL/GenBank/DDBJ whole genome shotgun (WGS) entry which is preliminary data.</text>
</comment>
<proteinExistence type="predicted"/>